<gene>
    <name evidence="5" type="ORF">OLEA9_A068357</name>
</gene>
<protein>
    <submittedName>
        <fullName evidence="5">Ribonuclease P subunit p25</fullName>
    </submittedName>
</protein>
<keyword evidence="3" id="KW-0539">Nucleus</keyword>
<dbReference type="PANTHER" id="PTHR13516:SF14">
    <property type="entry name" value="ALBA DNA_RNA-BINDING PROTEIN"/>
    <property type="match status" value="1"/>
</dbReference>
<evidence type="ECO:0000256" key="2">
    <source>
        <dbReference type="ARBA" id="ARBA00008018"/>
    </source>
</evidence>
<dbReference type="GO" id="GO:0005634">
    <property type="term" value="C:nucleus"/>
    <property type="evidence" value="ECO:0007669"/>
    <property type="project" value="UniProtKB-SubCell"/>
</dbReference>
<sequence>MGRAINKSVTIVELIKRRIVGLHQITSIQSTDITDTWEPLEKGLQTLETTRKVSMITIKLSKKVLDTTNIGYQLPIPADQVKVLTELEYEGGGMDLWLLKEEVEVAEDEGGQEPHLRSDEATGGRFGKDVEEMTKDILGGREILGSVNDRFVLDGREKLKEQYNLCG</sequence>
<reference evidence="5 6" key="1">
    <citation type="submission" date="2019-12" db="EMBL/GenBank/DDBJ databases">
        <authorList>
            <person name="Alioto T."/>
            <person name="Alioto T."/>
            <person name="Gomez Garrido J."/>
        </authorList>
    </citation>
    <scope>NUCLEOTIDE SEQUENCE [LARGE SCALE GENOMIC DNA]</scope>
</reference>
<comment type="subcellular location">
    <subcellularLocation>
        <location evidence="1">Nucleus</location>
    </subcellularLocation>
</comment>
<dbReference type="Proteomes" id="UP000594638">
    <property type="component" value="Unassembled WGS sequence"/>
</dbReference>
<dbReference type="Gene3D" id="3.30.110.20">
    <property type="entry name" value="Alba-like domain"/>
    <property type="match status" value="1"/>
</dbReference>
<dbReference type="PANTHER" id="PTHR13516">
    <property type="entry name" value="RIBONUCLEASE P SUBUNIT P25"/>
    <property type="match status" value="1"/>
</dbReference>
<dbReference type="GO" id="GO:0003723">
    <property type="term" value="F:RNA binding"/>
    <property type="evidence" value="ECO:0007669"/>
    <property type="project" value="TreeGrafter"/>
</dbReference>
<feature type="domain" description="DNA/RNA-binding protein Alba-like" evidence="4">
    <location>
        <begin position="1"/>
        <end position="31"/>
    </location>
</feature>
<accession>A0A8S0R9S8</accession>
<evidence type="ECO:0000256" key="3">
    <source>
        <dbReference type="ARBA" id="ARBA00023242"/>
    </source>
</evidence>
<comment type="caution">
    <text evidence="5">The sequence shown here is derived from an EMBL/GenBank/DDBJ whole genome shotgun (WGS) entry which is preliminary data.</text>
</comment>
<dbReference type="AlphaFoldDB" id="A0A8S0R9S8"/>
<dbReference type="Pfam" id="PF01918">
    <property type="entry name" value="Alba"/>
    <property type="match status" value="1"/>
</dbReference>
<dbReference type="InterPro" id="IPR002775">
    <property type="entry name" value="DNA/RNA-bd_Alba-like"/>
</dbReference>
<evidence type="ECO:0000313" key="6">
    <source>
        <dbReference type="Proteomes" id="UP000594638"/>
    </source>
</evidence>
<comment type="similarity">
    <text evidence="2">Belongs to the histone-like Alba family.</text>
</comment>
<proteinExistence type="inferred from homology"/>
<keyword evidence="6" id="KW-1185">Reference proteome</keyword>
<dbReference type="InterPro" id="IPR036882">
    <property type="entry name" value="Alba-like_dom_sf"/>
</dbReference>
<dbReference type="EMBL" id="CACTIH010002253">
    <property type="protein sequence ID" value="CAA2975343.1"/>
    <property type="molecule type" value="Genomic_DNA"/>
</dbReference>
<evidence type="ECO:0000259" key="4">
    <source>
        <dbReference type="Pfam" id="PF01918"/>
    </source>
</evidence>
<name>A0A8S0R9S8_OLEEU</name>
<evidence type="ECO:0000256" key="1">
    <source>
        <dbReference type="ARBA" id="ARBA00004123"/>
    </source>
</evidence>
<dbReference type="InterPro" id="IPR051958">
    <property type="entry name" value="Alba-like_NAB"/>
</dbReference>
<dbReference type="OrthoDB" id="424402at2759"/>
<evidence type="ECO:0000313" key="5">
    <source>
        <dbReference type="EMBL" id="CAA2975343.1"/>
    </source>
</evidence>
<organism evidence="5 6">
    <name type="scientific">Olea europaea subsp. europaea</name>
    <dbReference type="NCBI Taxonomy" id="158383"/>
    <lineage>
        <taxon>Eukaryota</taxon>
        <taxon>Viridiplantae</taxon>
        <taxon>Streptophyta</taxon>
        <taxon>Embryophyta</taxon>
        <taxon>Tracheophyta</taxon>
        <taxon>Spermatophyta</taxon>
        <taxon>Magnoliopsida</taxon>
        <taxon>eudicotyledons</taxon>
        <taxon>Gunneridae</taxon>
        <taxon>Pentapetalae</taxon>
        <taxon>asterids</taxon>
        <taxon>lamiids</taxon>
        <taxon>Lamiales</taxon>
        <taxon>Oleaceae</taxon>
        <taxon>Oleeae</taxon>
        <taxon>Olea</taxon>
    </lineage>
</organism>
<dbReference type="Gramene" id="OE9A068357T1">
    <property type="protein sequence ID" value="OE9A068357C1"/>
    <property type="gene ID" value="OE9A068357"/>
</dbReference>
<dbReference type="SUPFAM" id="SSF82704">
    <property type="entry name" value="AlbA-like"/>
    <property type="match status" value="1"/>
</dbReference>